<dbReference type="AlphaFoldDB" id="A0A1G4I065"/>
<evidence type="ECO:0000256" key="5">
    <source>
        <dbReference type="ARBA" id="ARBA00022989"/>
    </source>
</evidence>
<name>A0A1G4I065_TRYEQ</name>
<feature type="transmembrane region" description="Helical" evidence="8">
    <location>
        <begin position="132"/>
        <end position="149"/>
    </location>
</feature>
<evidence type="ECO:0000256" key="8">
    <source>
        <dbReference type="SAM" id="Phobius"/>
    </source>
</evidence>
<dbReference type="GO" id="GO:0005464">
    <property type="term" value="F:UDP-xylose transmembrane transporter activity"/>
    <property type="evidence" value="ECO:0007669"/>
    <property type="project" value="TreeGrafter"/>
</dbReference>
<keyword evidence="10" id="KW-1185">Reference proteome</keyword>
<dbReference type="GO" id="GO:0000139">
    <property type="term" value="C:Golgi membrane"/>
    <property type="evidence" value="ECO:0007669"/>
    <property type="project" value="TreeGrafter"/>
</dbReference>
<keyword evidence="4 8" id="KW-0812">Transmembrane</keyword>
<dbReference type="VEuPathDB" id="TriTrypDB:TEOVI_000724000"/>
<accession>A0A1G4I065</accession>
<dbReference type="GeneID" id="92381174"/>
<gene>
    <name evidence="9" type="ORF">TEOVI_000724000</name>
</gene>
<dbReference type="EMBL" id="CZPT02000209">
    <property type="protein sequence ID" value="SCU65055.1"/>
    <property type="molecule type" value="Genomic_DNA"/>
</dbReference>
<evidence type="ECO:0000256" key="4">
    <source>
        <dbReference type="ARBA" id="ARBA00022692"/>
    </source>
</evidence>
<dbReference type="GO" id="GO:0005462">
    <property type="term" value="F:UDP-N-acetylglucosamine transmembrane transporter activity"/>
    <property type="evidence" value="ECO:0007669"/>
    <property type="project" value="TreeGrafter"/>
</dbReference>
<dbReference type="InterPro" id="IPR013657">
    <property type="entry name" value="SCL35B1-4/HUT1"/>
</dbReference>
<dbReference type="PANTHER" id="PTHR10778">
    <property type="entry name" value="SOLUTE CARRIER FAMILY 35 MEMBER B"/>
    <property type="match status" value="1"/>
</dbReference>
<reference evidence="9" key="1">
    <citation type="submission" date="2016-09" db="EMBL/GenBank/DDBJ databases">
        <authorList>
            <person name="Hebert L."/>
            <person name="Moumen B."/>
        </authorList>
    </citation>
    <scope>NUCLEOTIDE SEQUENCE [LARGE SCALE GENOMIC DNA]</scope>
    <source>
        <strain evidence="9">OVI</strain>
    </source>
</reference>
<feature type="transmembrane region" description="Helical" evidence="8">
    <location>
        <begin position="272"/>
        <end position="292"/>
    </location>
</feature>
<dbReference type="GO" id="GO:0005789">
    <property type="term" value="C:endoplasmic reticulum membrane"/>
    <property type="evidence" value="ECO:0007669"/>
    <property type="project" value="TreeGrafter"/>
</dbReference>
<protein>
    <submittedName>
        <fullName evidence="9">UAA transporter family, putative</fullName>
    </submittedName>
</protein>
<evidence type="ECO:0000256" key="2">
    <source>
        <dbReference type="ARBA" id="ARBA00022448"/>
    </source>
</evidence>
<dbReference type="RefSeq" id="XP_067076714.1">
    <property type="nucleotide sequence ID" value="XM_067220613.1"/>
</dbReference>
<feature type="transmembrane region" description="Helical" evidence="8">
    <location>
        <begin position="33"/>
        <end position="55"/>
    </location>
</feature>
<feature type="transmembrane region" description="Helical" evidence="8">
    <location>
        <begin position="331"/>
        <end position="347"/>
    </location>
</feature>
<dbReference type="InterPro" id="IPR037185">
    <property type="entry name" value="EmrE-like"/>
</dbReference>
<evidence type="ECO:0000313" key="10">
    <source>
        <dbReference type="Proteomes" id="UP000195570"/>
    </source>
</evidence>
<evidence type="ECO:0000256" key="6">
    <source>
        <dbReference type="ARBA" id="ARBA00023136"/>
    </source>
</evidence>
<feature type="transmembrane region" description="Helical" evidence="8">
    <location>
        <begin position="298"/>
        <end position="319"/>
    </location>
</feature>
<keyword evidence="6 8" id="KW-0472">Membrane</keyword>
<feature type="transmembrane region" description="Helical" evidence="8">
    <location>
        <begin position="76"/>
        <end position="97"/>
    </location>
</feature>
<dbReference type="Proteomes" id="UP000195570">
    <property type="component" value="Unassembled WGS sequence"/>
</dbReference>
<keyword evidence="5 8" id="KW-1133">Transmembrane helix</keyword>
<feature type="compositionally biased region" description="Basic and acidic residues" evidence="7">
    <location>
        <begin position="206"/>
        <end position="227"/>
    </location>
</feature>
<evidence type="ECO:0000313" key="9">
    <source>
        <dbReference type="EMBL" id="SCU65055.1"/>
    </source>
</evidence>
<evidence type="ECO:0000256" key="3">
    <source>
        <dbReference type="ARBA" id="ARBA00022597"/>
    </source>
</evidence>
<organism evidence="9 10">
    <name type="scientific">Trypanosoma equiperdum</name>
    <dbReference type="NCBI Taxonomy" id="5694"/>
    <lineage>
        <taxon>Eukaryota</taxon>
        <taxon>Discoba</taxon>
        <taxon>Euglenozoa</taxon>
        <taxon>Kinetoplastea</taxon>
        <taxon>Metakinetoplastina</taxon>
        <taxon>Trypanosomatida</taxon>
        <taxon>Trypanosomatidae</taxon>
        <taxon>Trypanosoma</taxon>
    </lineage>
</organism>
<keyword evidence="3" id="KW-0762">Sugar transport</keyword>
<evidence type="ECO:0000256" key="7">
    <source>
        <dbReference type="SAM" id="MobiDB-lite"/>
    </source>
</evidence>
<comment type="caution">
    <text evidence="9">The sequence shown here is derived from an EMBL/GenBank/DDBJ whole genome shotgun (WGS) entry which is preliminary data.</text>
</comment>
<feature type="transmembrane region" description="Helical" evidence="8">
    <location>
        <begin position="109"/>
        <end position="125"/>
    </location>
</feature>
<evidence type="ECO:0000256" key="1">
    <source>
        <dbReference type="ARBA" id="ARBA00004127"/>
    </source>
</evidence>
<dbReference type="Pfam" id="PF08449">
    <property type="entry name" value="UAA"/>
    <property type="match status" value="2"/>
</dbReference>
<feature type="region of interest" description="Disordered" evidence="7">
    <location>
        <begin position="206"/>
        <end position="228"/>
    </location>
</feature>
<sequence length="350" mass="38995">MLDAAPAVCLVLGGCQANMFLLELIVAKNRDTMYAMTFAQYVAVALLSLPYVCTFRKVPGKAHLLPLQMRPGRLSTLHKLAVGVTAWVMGVATNLAFNMHVSVPVHSTFRSLPLLLNMLVGFFFLNKRYTFLQVACVSMITVGLVLLTVEKSRRSSRSTTDGSSGTQDTSEYFWCLCGMLILLFTTVLSTALSLMQEHMYKTAERREKALETESKKTDNPKMPRSVEEATETSPAPMWAEALFFSHAVGIPLFLSQPSRLFTEFASVSSENYVYFLLNAVTQYMCVMGVYVLNNKTSAFTLVLILTLRKLGTFTLSVIYFGHYRHFNTTEWIAMFGALGASVLYPLLPKA</sequence>
<proteinExistence type="predicted"/>
<feature type="transmembrane region" description="Helical" evidence="8">
    <location>
        <begin position="171"/>
        <end position="195"/>
    </location>
</feature>
<dbReference type="SUPFAM" id="SSF103481">
    <property type="entry name" value="Multidrug resistance efflux transporter EmrE"/>
    <property type="match status" value="1"/>
</dbReference>
<keyword evidence="2" id="KW-0813">Transport</keyword>
<comment type="subcellular location">
    <subcellularLocation>
        <location evidence="1">Endomembrane system</location>
        <topology evidence="1">Multi-pass membrane protein</topology>
    </subcellularLocation>
</comment>
<dbReference type="PANTHER" id="PTHR10778:SF4">
    <property type="entry name" value="NUCLEOTIDE SUGAR TRANSPORTER SLC35B4"/>
    <property type="match status" value="1"/>
</dbReference>